<sequence>MTFYQVTDDIFHKDPCRLNHNCIALNRYKEKAERQKKREKVSEKFSRNSYEDRRRSFARASSAHKRKVEMENVPGDLLKLLWGEDFLQVQTRSMHIYYYYYSKENKQASEHLRRRDRLRQHKIDEAMDELQREMGARKYITTVTINNYCEGMSRYVTEKTI</sequence>
<protein>
    <submittedName>
        <fullName evidence="1">Uncharacterized protein</fullName>
    </submittedName>
</protein>
<accession>A0A0C2DHG9</accession>
<evidence type="ECO:0000313" key="1">
    <source>
        <dbReference type="EMBL" id="KIH61882.1"/>
    </source>
</evidence>
<evidence type="ECO:0000313" key="2">
    <source>
        <dbReference type="Proteomes" id="UP000054047"/>
    </source>
</evidence>
<organism evidence="1 2">
    <name type="scientific">Ancylostoma duodenale</name>
    <dbReference type="NCBI Taxonomy" id="51022"/>
    <lineage>
        <taxon>Eukaryota</taxon>
        <taxon>Metazoa</taxon>
        <taxon>Ecdysozoa</taxon>
        <taxon>Nematoda</taxon>
        <taxon>Chromadorea</taxon>
        <taxon>Rhabditida</taxon>
        <taxon>Rhabditina</taxon>
        <taxon>Rhabditomorpha</taxon>
        <taxon>Strongyloidea</taxon>
        <taxon>Ancylostomatidae</taxon>
        <taxon>Ancylostomatinae</taxon>
        <taxon>Ancylostoma</taxon>
    </lineage>
</organism>
<dbReference type="OrthoDB" id="10537427at2759"/>
<gene>
    <name evidence="1" type="ORF">ANCDUO_07840</name>
</gene>
<proteinExistence type="predicted"/>
<dbReference type="AlphaFoldDB" id="A0A0C2DHG9"/>
<dbReference type="Proteomes" id="UP000054047">
    <property type="component" value="Unassembled WGS sequence"/>
</dbReference>
<name>A0A0C2DHG9_9BILA</name>
<dbReference type="EMBL" id="KN729758">
    <property type="protein sequence ID" value="KIH61882.1"/>
    <property type="molecule type" value="Genomic_DNA"/>
</dbReference>
<reference evidence="1 2" key="1">
    <citation type="submission" date="2013-12" db="EMBL/GenBank/DDBJ databases">
        <title>Draft genome of the parsitic nematode Ancylostoma duodenale.</title>
        <authorList>
            <person name="Mitreva M."/>
        </authorList>
    </citation>
    <scope>NUCLEOTIDE SEQUENCE [LARGE SCALE GENOMIC DNA]</scope>
    <source>
        <strain evidence="1 2">Zhejiang</strain>
    </source>
</reference>
<keyword evidence="2" id="KW-1185">Reference proteome</keyword>